<dbReference type="RefSeq" id="WP_206573415.1">
    <property type="nucleotide sequence ID" value="NZ_JAFKCV010000004.1"/>
</dbReference>
<dbReference type="Pfam" id="PF03795">
    <property type="entry name" value="YCII"/>
    <property type="match status" value="1"/>
</dbReference>
<evidence type="ECO:0000313" key="3">
    <source>
        <dbReference type="EMBL" id="MBN7825301.1"/>
    </source>
</evidence>
<dbReference type="PANTHER" id="PTHR35174">
    <property type="entry name" value="BLL7171 PROTEIN-RELATED"/>
    <property type="match status" value="1"/>
</dbReference>
<gene>
    <name evidence="3" type="ORF">J0A66_08720</name>
</gene>
<organism evidence="3 4">
    <name type="scientific">Bowmanella dokdonensis</name>
    <dbReference type="NCBI Taxonomy" id="751969"/>
    <lineage>
        <taxon>Bacteria</taxon>
        <taxon>Pseudomonadati</taxon>
        <taxon>Pseudomonadota</taxon>
        <taxon>Gammaproteobacteria</taxon>
        <taxon>Alteromonadales</taxon>
        <taxon>Alteromonadaceae</taxon>
        <taxon>Bowmanella</taxon>
    </lineage>
</organism>
<reference evidence="3" key="1">
    <citation type="submission" date="2021-03" db="EMBL/GenBank/DDBJ databases">
        <title>novel species isolated from a fishpond in China.</title>
        <authorList>
            <person name="Lu H."/>
            <person name="Cai Z."/>
        </authorList>
    </citation>
    <scope>NUCLEOTIDE SEQUENCE</scope>
    <source>
        <strain evidence="3">JCM 30855</strain>
    </source>
</reference>
<feature type="domain" description="YCII-related" evidence="2">
    <location>
        <begin position="1"/>
        <end position="111"/>
    </location>
</feature>
<proteinExistence type="inferred from homology"/>
<sequence length="116" mass="12958">MQYMLLIYGDENSWTEQEREECMLESMKITDELAAQGKYIAASPLHPVSMATSLRVRDGKRQITDGPFAETTEQLGGYYLIDVADLDEALAIASRLPPAKKGTVEIRPLFPLPEPN</sequence>
<keyword evidence="4" id="KW-1185">Reference proteome</keyword>
<dbReference type="SUPFAM" id="SSF54909">
    <property type="entry name" value="Dimeric alpha+beta barrel"/>
    <property type="match status" value="1"/>
</dbReference>
<dbReference type="Gene3D" id="3.30.70.1060">
    <property type="entry name" value="Dimeric alpha+beta barrel"/>
    <property type="match status" value="1"/>
</dbReference>
<evidence type="ECO:0000259" key="2">
    <source>
        <dbReference type="Pfam" id="PF03795"/>
    </source>
</evidence>
<accession>A0A939IRA5</accession>
<evidence type="ECO:0000256" key="1">
    <source>
        <dbReference type="ARBA" id="ARBA00007689"/>
    </source>
</evidence>
<comment type="similarity">
    <text evidence="1">Belongs to the YciI family.</text>
</comment>
<dbReference type="InterPro" id="IPR005545">
    <property type="entry name" value="YCII"/>
</dbReference>
<dbReference type="AlphaFoldDB" id="A0A939IRA5"/>
<dbReference type="EMBL" id="JAFKCV010000004">
    <property type="protein sequence ID" value="MBN7825301.1"/>
    <property type="molecule type" value="Genomic_DNA"/>
</dbReference>
<comment type="caution">
    <text evidence="3">The sequence shown here is derived from an EMBL/GenBank/DDBJ whole genome shotgun (WGS) entry which is preliminary data.</text>
</comment>
<dbReference type="InterPro" id="IPR011008">
    <property type="entry name" value="Dimeric_a/b-barrel"/>
</dbReference>
<dbReference type="PANTHER" id="PTHR35174:SF3">
    <property type="entry name" value="BLL7171 PROTEIN"/>
    <property type="match status" value="1"/>
</dbReference>
<dbReference type="Proteomes" id="UP000664654">
    <property type="component" value="Unassembled WGS sequence"/>
</dbReference>
<name>A0A939IRA5_9ALTE</name>
<evidence type="ECO:0000313" key="4">
    <source>
        <dbReference type="Proteomes" id="UP000664654"/>
    </source>
</evidence>
<protein>
    <submittedName>
        <fullName evidence="3">YciI family protein</fullName>
    </submittedName>
</protein>